<evidence type="ECO:0000313" key="1">
    <source>
        <dbReference type="EMBL" id="OGM93238.1"/>
    </source>
</evidence>
<comment type="caution">
    <text evidence="1">The sequence shown here is derived from an EMBL/GenBank/DDBJ whole genome shotgun (WGS) entry which is preliminary data.</text>
</comment>
<dbReference type="Proteomes" id="UP000176422">
    <property type="component" value="Unassembled WGS sequence"/>
</dbReference>
<organism evidence="1 2">
    <name type="scientific">Candidatus Wolfebacteria bacterium RIFOXYB1_FULL_54_12</name>
    <dbReference type="NCBI Taxonomy" id="1802559"/>
    <lineage>
        <taxon>Bacteria</taxon>
        <taxon>Candidatus Wolfeibacteriota</taxon>
    </lineage>
</organism>
<dbReference type="AlphaFoldDB" id="A0A1F8DZ53"/>
<accession>A0A1F8DZ53</accession>
<reference evidence="1 2" key="1">
    <citation type="journal article" date="2016" name="Nat. Commun.">
        <title>Thousands of microbial genomes shed light on interconnected biogeochemical processes in an aquifer system.</title>
        <authorList>
            <person name="Anantharaman K."/>
            <person name="Brown C.T."/>
            <person name="Hug L.A."/>
            <person name="Sharon I."/>
            <person name="Castelle C.J."/>
            <person name="Probst A.J."/>
            <person name="Thomas B.C."/>
            <person name="Singh A."/>
            <person name="Wilkins M.J."/>
            <person name="Karaoz U."/>
            <person name="Brodie E.L."/>
            <person name="Williams K.H."/>
            <person name="Hubbard S.S."/>
            <person name="Banfield J.F."/>
        </authorList>
    </citation>
    <scope>NUCLEOTIDE SEQUENCE [LARGE SCALE GENOMIC DNA]</scope>
</reference>
<sequence length="169" mass="19234">MTQKEFVIDNGPSKLDLMLSLFDTDMGARTVKFHTPEWVHTHDAHAFSVKIDSVRRRVLAANIWDIEGIVDTPKDYKGESVRVSLYYNSDTREGQMRFEDELLTQGVMETPSGSKRARALMSVIHKMIAMYQNSHRGDLSEDILKLFEKAKAVSFADDRKALAEAIKNI</sequence>
<gene>
    <name evidence="1" type="ORF">A2372_02425</name>
</gene>
<evidence type="ECO:0000313" key="2">
    <source>
        <dbReference type="Proteomes" id="UP000176422"/>
    </source>
</evidence>
<protein>
    <submittedName>
        <fullName evidence="1">Uncharacterized protein</fullName>
    </submittedName>
</protein>
<proteinExistence type="predicted"/>
<dbReference type="EMBL" id="MGIT01000001">
    <property type="protein sequence ID" value="OGM93238.1"/>
    <property type="molecule type" value="Genomic_DNA"/>
</dbReference>
<name>A0A1F8DZ53_9BACT</name>